<proteinExistence type="predicted"/>
<reference evidence="3" key="1">
    <citation type="submission" date="2022-10" db="EMBL/GenBank/DDBJ databases">
        <title>Streptomyces beihaiensis sp. nov., a chitin degrading actinobacterium, isolated from shrimp pond soil.</title>
        <authorList>
            <person name="Xie J."/>
            <person name="Shen N."/>
        </authorList>
    </citation>
    <scope>NUCLEOTIDE SEQUENCE</scope>
    <source>
        <strain evidence="3">GXMU-J5</strain>
    </source>
</reference>
<dbReference type="Proteomes" id="UP001163064">
    <property type="component" value="Unassembled WGS sequence"/>
</dbReference>
<comment type="caution">
    <text evidence="3">The sequence shown here is derived from an EMBL/GenBank/DDBJ whole genome shotgun (WGS) entry which is preliminary data.</text>
</comment>
<feature type="chain" id="PRO_5046232491" description="Lipoprotein" evidence="2">
    <location>
        <begin position="36"/>
        <end position="270"/>
    </location>
</feature>
<dbReference type="RefSeq" id="WP_266601145.1">
    <property type="nucleotide sequence ID" value="NZ_JAPHNL010000223.1"/>
</dbReference>
<feature type="region of interest" description="Disordered" evidence="1">
    <location>
        <begin position="235"/>
        <end position="270"/>
    </location>
</feature>
<feature type="compositionally biased region" description="Basic and acidic residues" evidence="1">
    <location>
        <begin position="176"/>
        <end position="186"/>
    </location>
</feature>
<protein>
    <recommendedName>
        <fullName evidence="5">Lipoprotein</fullName>
    </recommendedName>
</protein>
<evidence type="ECO:0000256" key="2">
    <source>
        <dbReference type="SAM" id="SignalP"/>
    </source>
</evidence>
<keyword evidence="4" id="KW-1185">Reference proteome</keyword>
<evidence type="ECO:0008006" key="5">
    <source>
        <dbReference type="Google" id="ProtNLM"/>
    </source>
</evidence>
<keyword evidence="2" id="KW-0732">Signal</keyword>
<name>A0ABT3TX48_9ACTN</name>
<accession>A0ABT3TX48</accession>
<sequence length="270" mass="28664">MSRPTSTALRRAARAPVTAAVVCAAVFTAGPAALGADTNPSAQQLADDARTALLKAHSLHLVLTNHARTPRDTRTPRVFDLRLDDKGDCTGFLRMGTGGADGGSVRLVKRGDQVWMKPDTTFWKTQVPGRPGELAAQVFDGRYLHGTTDDPALSGLANTCDLDAFRGRLEQGSGRDAQDHLTKGKPTEVGGEKVVPLTGHQGRTTVTLDVTSDAPHRLVRATEKGPGVDITMTLGDYDKPVPDKTPPSDQSVDVSKLHDLMPDSTPSQSA</sequence>
<feature type="region of interest" description="Disordered" evidence="1">
    <location>
        <begin position="171"/>
        <end position="192"/>
    </location>
</feature>
<dbReference type="EMBL" id="JAPHNL010000223">
    <property type="protein sequence ID" value="MCX3061625.1"/>
    <property type="molecule type" value="Genomic_DNA"/>
</dbReference>
<evidence type="ECO:0000313" key="4">
    <source>
        <dbReference type="Proteomes" id="UP001163064"/>
    </source>
</evidence>
<dbReference type="Gene3D" id="2.50.20.20">
    <property type="match status" value="1"/>
</dbReference>
<evidence type="ECO:0000313" key="3">
    <source>
        <dbReference type="EMBL" id="MCX3061625.1"/>
    </source>
</evidence>
<evidence type="ECO:0000256" key="1">
    <source>
        <dbReference type="SAM" id="MobiDB-lite"/>
    </source>
</evidence>
<gene>
    <name evidence="3" type="ORF">OFY01_18030</name>
</gene>
<organism evidence="3 4">
    <name type="scientific">Streptomyces beihaiensis</name>
    <dbReference type="NCBI Taxonomy" id="2984495"/>
    <lineage>
        <taxon>Bacteria</taxon>
        <taxon>Bacillati</taxon>
        <taxon>Actinomycetota</taxon>
        <taxon>Actinomycetes</taxon>
        <taxon>Kitasatosporales</taxon>
        <taxon>Streptomycetaceae</taxon>
        <taxon>Streptomyces</taxon>
    </lineage>
</organism>
<feature type="signal peptide" evidence="2">
    <location>
        <begin position="1"/>
        <end position="35"/>
    </location>
</feature>
<dbReference type="SUPFAM" id="SSF89392">
    <property type="entry name" value="Prokaryotic lipoproteins and lipoprotein localization factors"/>
    <property type="match status" value="1"/>
</dbReference>
<dbReference type="InterPro" id="IPR029046">
    <property type="entry name" value="LolA/LolB/LppX"/>
</dbReference>